<feature type="transmembrane region" description="Helical" evidence="1">
    <location>
        <begin position="17"/>
        <end position="38"/>
    </location>
</feature>
<comment type="caution">
    <text evidence="2">The sequence shown here is derived from an EMBL/GenBank/DDBJ whole genome shotgun (WGS) entry which is preliminary data.</text>
</comment>
<organism evidence="2 3">
    <name type="scientific">Acinetobacter thutiue</name>
    <dbReference type="NCBI Taxonomy" id="2998078"/>
    <lineage>
        <taxon>Bacteria</taxon>
        <taxon>Pseudomonadati</taxon>
        <taxon>Pseudomonadota</taxon>
        <taxon>Gammaproteobacteria</taxon>
        <taxon>Moraxellales</taxon>
        <taxon>Moraxellaceae</taxon>
        <taxon>Acinetobacter</taxon>
    </lineage>
</organism>
<sequence>MAEPVSSGVGMAAAIKMYGMVILLGIMILSAALVYLVVVMTRMPRTRSEWVVSLITTVVGSIAGGGFLIQYFEMHDYLLTWSGLCAIGGIFFAAGLPFWAIIRWTFNYVNARENATILDVGKELKDFKDNF</sequence>
<dbReference type="RefSeq" id="WP_267979532.1">
    <property type="nucleotide sequence ID" value="NZ_JAPQKF010000001.1"/>
</dbReference>
<keyword evidence="1" id="KW-0472">Membrane</keyword>
<accession>A0ABT7WKS7</accession>
<name>A0ABT7WKS7_9GAMM</name>
<dbReference type="Proteomes" id="UP001168524">
    <property type="component" value="Unassembled WGS sequence"/>
</dbReference>
<proteinExistence type="predicted"/>
<evidence type="ECO:0000256" key="1">
    <source>
        <dbReference type="SAM" id="Phobius"/>
    </source>
</evidence>
<keyword evidence="1" id="KW-0812">Transmembrane</keyword>
<dbReference type="EMBL" id="JAUDZE010000001">
    <property type="protein sequence ID" value="MDN0013281.1"/>
    <property type="molecule type" value="Genomic_DNA"/>
</dbReference>
<keyword evidence="1" id="KW-1133">Transmembrane helix</keyword>
<keyword evidence="3" id="KW-1185">Reference proteome</keyword>
<protein>
    <recommendedName>
        <fullName evidence="4">Bacteriophage protein</fullName>
    </recommendedName>
</protein>
<gene>
    <name evidence="2" type="ORF">QTA56_03375</name>
</gene>
<feature type="transmembrane region" description="Helical" evidence="1">
    <location>
        <begin position="50"/>
        <end position="72"/>
    </location>
</feature>
<evidence type="ECO:0000313" key="3">
    <source>
        <dbReference type="Proteomes" id="UP001168524"/>
    </source>
</evidence>
<evidence type="ECO:0000313" key="2">
    <source>
        <dbReference type="EMBL" id="MDN0013281.1"/>
    </source>
</evidence>
<evidence type="ECO:0008006" key="4">
    <source>
        <dbReference type="Google" id="ProtNLM"/>
    </source>
</evidence>
<reference evidence="2" key="1">
    <citation type="submission" date="2023-06" db="EMBL/GenBank/DDBJ databases">
        <title>Two novel species of Acinetobacter isolated from motorbike repairing workshop in Vietnam.</title>
        <authorList>
            <person name="Le N.T.T."/>
        </authorList>
    </citation>
    <scope>NUCLEOTIDE SEQUENCE</scope>
    <source>
        <strain evidence="2">VNH17</strain>
    </source>
</reference>
<feature type="transmembrane region" description="Helical" evidence="1">
    <location>
        <begin position="78"/>
        <end position="102"/>
    </location>
</feature>